<dbReference type="GO" id="GO:0000287">
    <property type="term" value="F:magnesium ion binding"/>
    <property type="evidence" value="ECO:0007669"/>
    <property type="project" value="InterPro"/>
</dbReference>
<dbReference type="KEGG" id="dcb:C3Y92_01040"/>
<dbReference type="Proteomes" id="UP000293296">
    <property type="component" value="Chromosome"/>
</dbReference>
<protein>
    <recommendedName>
        <fullName evidence="4">Probable 2-phosphosulfolactate phosphatase</fullName>
        <ecNumber evidence="3">3.1.3.71</ecNumber>
    </recommendedName>
</protein>
<dbReference type="AlphaFoldDB" id="A0A4P6HG31"/>
<comment type="cofactor">
    <cofactor evidence="1">
        <name>Mg(2+)</name>
        <dbReference type="ChEBI" id="CHEBI:18420"/>
    </cofactor>
</comment>
<name>A0A4P6HG31_9BACT</name>
<evidence type="ECO:0000313" key="9">
    <source>
        <dbReference type="EMBL" id="QAZ65897.1"/>
    </source>
</evidence>
<dbReference type="Gene3D" id="3.90.1560.10">
    <property type="entry name" value="ComB-like"/>
    <property type="match status" value="1"/>
</dbReference>
<sequence>MRIRMLELLTGAAEASGLAVVIDVFRACTVACHALGGGAARILPVDSIEEALALKAALPEAILAGERQCIKPAGFDCGNSPSELDALDLTGRTVIHATSAGTRGIVAAMGSADRVITCSFANMGATARAIAAANPEVVSIVAMGKAGLAPAPEDKLCGMYLANLLQDVPNAFAAIPKFLRGTASAEIFFGDTAIVPEADFDLCLTLDAFDFFIEAVRDDDGRLTLTRRDAPPIPDQPDMPAQA</sequence>
<proteinExistence type="inferred from homology"/>
<dbReference type="PANTHER" id="PTHR37311">
    <property type="entry name" value="2-PHOSPHOSULFOLACTATE PHOSPHATASE-RELATED"/>
    <property type="match status" value="1"/>
</dbReference>
<evidence type="ECO:0000256" key="3">
    <source>
        <dbReference type="ARBA" id="ARBA00012953"/>
    </source>
</evidence>
<dbReference type="EMBL" id="CP026538">
    <property type="protein sequence ID" value="QAZ65897.1"/>
    <property type="molecule type" value="Genomic_DNA"/>
</dbReference>
<dbReference type="Pfam" id="PF04029">
    <property type="entry name" value="2-ph_phosp"/>
    <property type="match status" value="1"/>
</dbReference>
<evidence type="ECO:0000256" key="1">
    <source>
        <dbReference type="ARBA" id="ARBA00001946"/>
    </source>
</evidence>
<dbReference type="PANTHER" id="PTHR37311:SF1">
    <property type="entry name" value="2-PHOSPHOSULFOLACTATE PHOSPHATASE-RELATED"/>
    <property type="match status" value="1"/>
</dbReference>
<accession>A0A4P6HG31</accession>
<dbReference type="EC" id="3.1.3.71" evidence="3"/>
<organism evidence="9 10">
    <name type="scientific">Solidesulfovibrio carbinolicus</name>
    <dbReference type="NCBI Taxonomy" id="296842"/>
    <lineage>
        <taxon>Bacteria</taxon>
        <taxon>Pseudomonadati</taxon>
        <taxon>Thermodesulfobacteriota</taxon>
        <taxon>Desulfovibrionia</taxon>
        <taxon>Desulfovibrionales</taxon>
        <taxon>Desulfovibrionaceae</taxon>
        <taxon>Solidesulfovibrio</taxon>
    </lineage>
</organism>
<comment type="catalytic activity">
    <reaction evidence="7">
        <text>(2R)-O-phospho-3-sulfolactate + H2O = (2R)-3-sulfolactate + phosphate</text>
        <dbReference type="Rhea" id="RHEA:23416"/>
        <dbReference type="ChEBI" id="CHEBI:15377"/>
        <dbReference type="ChEBI" id="CHEBI:15597"/>
        <dbReference type="ChEBI" id="CHEBI:43474"/>
        <dbReference type="ChEBI" id="CHEBI:58738"/>
        <dbReference type="EC" id="3.1.3.71"/>
    </reaction>
</comment>
<evidence type="ECO:0000256" key="8">
    <source>
        <dbReference type="SAM" id="MobiDB-lite"/>
    </source>
</evidence>
<dbReference type="GO" id="GO:0050532">
    <property type="term" value="F:2-phosphosulfolactate phosphatase activity"/>
    <property type="evidence" value="ECO:0007669"/>
    <property type="project" value="UniProtKB-EC"/>
</dbReference>
<dbReference type="SUPFAM" id="SSF142823">
    <property type="entry name" value="ComB-like"/>
    <property type="match status" value="1"/>
</dbReference>
<evidence type="ECO:0000256" key="7">
    <source>
        <dbReference type="ARBA" id="ARBA00033711"/>
    </source>
</evidence>
<dbReference type="GO" id="GO:0050545">
    <property type="term" value="F:sulfopyruvate decarboxylase activity"/>
    <property type="evidence" value="ECO:0007669"/>
    <property type="project" value="TreeGrafter"/>
</dbReference>
<gene>
    <name evidence="9" type="ORF">C3Y92_01040</name>
</gene>
<evidence type="ECO:0000313" key="10">
    <source>
        <dbReference type="Proteomes" id="UP000293296"/>
    </source>
</evidence>
<dbReference type="InterPro" id="IPR036702">
    <property type="entry name" value="ComB-like_sf"/>
</dbReference>
<dbReference type="RefSeq" id="WP_129348659.1">
    <property type="nucleotide sequence ID" value="NZ_CP026538.1"/>
</dbReference>
<evidence type="ECO:0000256" key="5">
    <source>
        <dbReference type="ARBA" id="ARBA00022801"/>
    </source>
</evidence>
<keyword evidence="5" id="KW-0378">Hydrolase</keyword>
<dbReference type="InterPro" id="IPR005238">
    <property type="entry name" value="ComB-like"/>
</dbReference>
<evidence type="ECO:0000256" key="2">
    <source>
        <dbReference type="ARBA" id="ARBA00009997"/>
    </source>
</evidence>
<evidence type="ECO:0000256" key="4">
    <source>
        <dbReference type="ARBA" id="ARBA00021948"/>
    </source>
</evidence>
<keyword evidence="10" id="KW-1185">Reference proteome</keyword>
<reference evidence="9 10" key="1">
    <citation type="submission" date="2018-02" db="EMBL/GenBank/DDBJ databases">
        <title>Genome sequence of Desulfovibrio carbinolicus DSM 3852.</title>
        <authorList>
            <person name="Wilbanks E."/>
            <person name="Skennerton C.T."/>
            <person name="Orphan V.J."/>
        </authorList>
    </citation>
    <scope>NUCLEOTIDE SEQUENCE [LARGE SCALE GENOMIC DNA]</scope>
    <source>
        <strain evidence="9 10">DSM 3852</strain>
    </source>
</reference>
<keyword evidence="6" id="KW-0460">Magnesium</keyword>
<comment type="similarity">
    <text evidence="2">Belongs to the ComB family.</text>
</comment>
<dbReference type="OrthoDB" id="4913at2"/>
<feature type="region of interest" description="Disordered" evidence="8">
    <location>
        <begin position="224"/>
        <end position="243"/>
    </location>
</feature>
<evidence type="ECO:0000256" key="6">
    <source>
        <dbReference type="ARBA" id="ARBA00022842"/>
    </source>
</evidence>